<reference evidence="1 2" key="1">
    <citation type="journal article" date="2019" name="Int. J. Syst. Evol. Microbiol.">
        <title>The Global Catalogue of Microorganisms (GCM) 10K type strain sequencing project: providing services to taxonomists for standard genome sequencing and annotation.</title>
        <authorList>
            <consortium name="The Broad Institute Genomics Platform"/>
            <consortium name="The Broad Institute Genome Sequencing Center for Infectious Disease"/>
            <person name="Wu L."/>
            <person name="Ma J."/>
        </authorList>
    </citation>
    <scope>NUCLEOTIDE SEQUENCE [LARGE SCALE GENOMIC DNA]</scope>
    <source>
        <strain evidence="1 2">CGMCC 1.12554</strain>
    </source>
</reference>
<comment type="caution">
    <text evidence="1">The sequence shown here is derived from an EMBL/GenBank/DDBJ whole genome shotgun (WGS) entry which is preliminary data.</text>
</comment>
<protein>
    <submittedName>
        <fullName evidence="1">Uncharacterized protein</fullName>
    </submittedName>
</protein>
<gene>
    <name evidence="1" type="ORF">ACFQMF_15655</name>
</gene>
<name>A0ABD6ANV4_9EURY</name>
<accession>A0ABD6ANV4</accession>
<evidence type="ECO:0000313" key="2">
    <source>
        <dbReference type="Proteomes" id="UP001596545"/>
    </source>
</evidence>
<sequence length="336" mass="37789">MVGVSRSFNAIEYHENIPPSEFGEAEPIARRSTTVEANKSKNSLLVASHQYPWDDESVLNRTWVFDITFENWADVSELLSTLRDYRDLPQDVSLTKDISAEQVEVSETVIHQGDEPDVERDVEIFEGVTISIRISDSEISFAKVPEGGIVIFPNIPVGDAYSLEGGSLNTVNLDRFIELLEKSEQGFTSQNNISPTLSPEDQQKLDEYKYGGEVIGHAQDGDICLEKGLQHLALSSYIHAIEWSSIAYLQVEGKDIIEEEKDGNYYNFAGGRNSILDEVKERSELDQKTISQLKSMNRAERRWMAHHKSGEVLPEEVEAVRARLSKIPDSLLLRSA</sequence>
<dbReference type="RefSeq" id="WP_379792314.1">
    <property type="nucleotide sequence ID" value="NZ_JBHTBL010000025.1"/>
</dbReference>
<keyword evidence="2" id="KW-1185">Reference proteome</keyword>
<evidence type="ECO:0000313" key="1">
    <source>
        <dbReference type="EMBL" id="MFC7325995.1"/>
    </source>
</evidence>
<dbReference type="EMBL" id="JBHTBL010000025">
    <property type="protein sequence ID" value="MFC7325995.1"/>
    <property type="molecule type" value="Genomic_DNA"/>
</dbReference>
<dbReference type="AlphaFoldDB" id="A0ABD6ANV4"/>
<dbReference type="Proteomes" id="UP001596545">
    <property type="component" value="Unassembled WGS sequence"/>
</dbReference>
<proteinExistence type="predicted"/>
<organism evidence="1 2">
    <name type="scientific">Halorubrum rutilum</name>
    <dbReference type="NCBI Taxonomy" id="1364933"/>
    <lineage>
        <taxon>Archaea</taxon>
        <taxon>Methanobacteriati</taxon>
        <taxon>Methanobacteriota</taxon>
        <taxon>Stenosarchaea group</taxon>
        <taxon>Halobacteria</taxon>
        <taxon>Halobacteriales</taxon>
        <taxon>Haloferacaceae</taxon>
        <taxon>Halorubrum</taxon>
    </lineage>
</organism>